<dbReference type="PANTHER" id="PTHR23152">
    <property type="entry name" value="2-OXOGLUTARATE DEHYDROGENASE"/>
    <property type="match status" value="1"/>
</dbReference>
<dbReference type="InterPro" id="IPR031717">
    <property type="entry name" value="ODO-1/KGD_C"/>
</dbReference>
<keyword evidence="2 6" id="KW-0560">Oxidoreductase</keyword>
<organism evidence="8 9">
    <name type="scientific">Shimazuella alba</name>
    <dbReference type="NCBI Taxonomy" id="2690964"/>
    <lineage>
        <taxon>Bacteria</taxon>
        <taxon>Bacillati</taxon>
        <taxon>Bacillota</taxon>
        <taxon>Bacilli</taxon>
        <taxon>Bacillales</taxon>
        <taxon>Thermoactinomycetaceae</taxon>
        <taxon>Shimazuella</taxon>
    </lineage>
</organism>
<accession>A0A6I4VW96</accession>
<proteinExistence type="inferred from homology"/>
<dbReference type="FunFam" id="3.40.50.970:FF:000036">
    <property type="entry name" value="2-oxoglutarate dehydrogenase E1 component"/>
    <property type="match status" value="1"/>
</dbReference>
<name>A0A6I4VW96_9BACL</name>
<feature type="domain" description="Transketolase-like pyrimidine-binding" evidence="7">
    <location>
        <begin position="585"/>
        <end position="781"/>
    </location>
</feature>
<keyword evidence="9" id="KW-1185">Reference proteome</keyword>
<dbReference type="NCBIfam" id="NF006914">
    <property type="entry name" value="PRK09404.1"/>
    <property type="match status" value="1"/>
</dbReference>
<evidence type="ECO:0000256" key="2">
    <source>
        <dbReference type="ARBA" id="ARBA00023002"/>
    </source>
</evidence>
<evidence type="ECO:0000313" key="9">
    <source>
        <dbReference type="Proteomes" id="UP000430692"/>
    </source>
</evidence>
<dbReference type="CDD" id="cd02016">
    <property type="entry name" value="TPP_E1_OGDC_like"/>
    <property type="match status" value="1"/>
</dbReference>
<dbReference type="GO" id="GO:0006099">
    <property type="term" value="P:tricarboxylic acid cycle"/>
    <property type="evidence" value="ECO:0007669"/>
    <property type="project" value="TreeGrafter"/>
</dbReference>
<keyword evidence="3 6" id="KW-0786">Thiamine pyrophosphate</keyword>
<dbReference type="NCBIfam" id="NF008907">
    <property type="entry name" value="PRK12270.1"/>
    <property type="match status" value="1"/>
</dbReference>
<dbReference type="InterPro" id="IPR005475">
    <property type="entry name" value="Transketolase-like_Pyr-bd"/>
</dbReference>
<protein>
    <recommendedName>
        <fullName evidence="6">2-oxoglutarate dehydrogenase E1 component</fullName>
        <ecNumber evidence="6">1.2.4.2</ecNumber>
    </recommendedName>
    <alternativeName>
        <fullName evidence="6">Alpha-ketoglutarate dehydrogenase</fullName>
    </alternativeName>
</protein>
<dbReference type="PANTHER" id="PTHR23152:SF4">
    <property type="entry name" value="2-OXOADIPATE DEHYDROGENASE COMPLEX COMPONENT E1"/>
    <property type="match status" value="1"/>
</dbReference>
<reference evidence="8 9" key="1">
    <citation type="submission" date="2019-12" db="EMBL/GenBank/DDBJ databases">
        <title>Whole-genome analyses of novel actinobacteria.</title>
        <authorList>
            <person name="Sahin N."/>
            <person name="Saygin H."/>
        </authorList>
    </citation>
    <scope>NUCLEOTIDE SEQUENCE [LARGE SCALE GENOMIC DNA]</scope>
    <source>
        <strain evidence="8 9">KC615</strain>
    </source>
</reference>
<dbReference type="RefSeq" id="WP_160802544.1">
    <property type="nucleotide sequence ID" value="NZ_WUUL01000012.1"/>
</dbReference>
<dbReference type="PIRSF" id="PIRSF000157">
    <property type="entry name" value="Oxoglu_dh_E1"/>
    <property type="match status" value="1"/>
</dbReference>
<dbReference type="InterPro" id="IPR029061">
    <property type="entry name" value="THDP-binding"/>
</dbReference>
<gene>
    <name evidence="6" type="primary">odhA</name>
    <name evidence="8" type="ORF">GSM42_16010</name>
</gene>
<dbReference type="GO" id="GO:0045252">
    <property type="term" value="C:oxoglutarate dehydrogenase complex"/>
    <property type="evidence" value="ECO:0007669"/>
    <property type="project" value="TreeGrafter"/>
</dbReference>
<dbReference type="Pfam" id="PF00676">
    <property type="entry name" value="E1_dh"/>
    <property type="match status" value="1"/>
</dbReference>
<comment type="function">
    <text evidence="6">E1 component of the 2-oxoglutarate dehydrogenase (OGDH) complex which catalyzes the decarboxylation of 2-oxoglutarate, the first step in the conversion of 2-oxoglutarate to succinyl-CoA and CO(2).</text>
</comment>
<evidence type="ECO:0000259" key="7">
    <source>
        <dbReference type="SMART" id="SM00861"/>
    </source>
</evidence>
<dbReference type="InterPro" id="IPR011603">
    <property type="entry name" value="2oxoglutarate_DH_E1"/>
</dbReference>
<dbReference type="SMART" id="SM00861">
    <property type="entry name" value="Transket_pyr"/>
    <property type="match status" value="1"/>
</dbReference>
<dbReference type="Pfam" id="PF02779">
    <property type="entry name" value="Transket_pyr"/>
    <property type="match status" value="1"/>
</dbReference>
<evidence type="ECO:0000256" key="3">
    <source>
        <dbReference type="ARBA" id="ARBA00023052"/>
    </source>
</evidence>
<dbReference type="NCBIfam" id="TIGR00239">
    <property type="entry name" value="2oxo_dh_E1"/>
    <property type="match status" value="1"/>
</dbReference>
<dbReference type="EMBL" id="WUUL01000012">
    <property type="protein sequence ID" value="MXQ55193.1"/>
    <property type="molecule type" value="Genomic_DNA"/>
</dbReference>
<dbReference type="GO" id="GO:0006096">
    <property type="term" value="P:glycolytic process"/>
    <property type="evidence" value="ECO:0007669"/>
    <property type="project" value="UniProtKB-UniRule"/>
</dbReference>
<dbReference type="InterPro" id="IPR001017">
    <property type="entry name" value="DH_E1"/>
</dbReference>
<dbReference type="AlphaFoldDB" id="A0A6I4VW96"/>
<dbReference type="SUPFAM" id="SSF52518">
    <property type="entry name" value="Thiamin diphosphate-binding fold (THDP-binding)"/>
    <property type="match status" value="2"/>
</dbReference>
<comment type="cofactor">
    <cofactor evidence="1 6">
        <name>thiamine diphosphate</name>
        <dbReference type="ChEBI" id="CHEBI:58937"/>
    </cofactor>
</comment>
<evidence type="ECO:0000256" key="6">
    <source>
        <dbReference type="HAMAP-Rule" id="MF_01169"/>
    </source>
</evidence>
<comment type="catalytic activity">
    <reaction evidence="5 6">
        <text>N(6)-[(R)-lipoyl]-L-lysyl-[protein] + 2-oxoglutarate + H(+) = N(6)-[(R)-S(8)-succinyldihydrolipoyl]-L-lysyl-[protein] + CO2</text>
        <dbReference type="Rhea" id="RHEA:12188"/>
        <dbReference type="Rhea" id="RHEA-COMP:10474"/>
        <dbReference type="Rhea" id="RHEA-COMP:20092"/>
        <dbReference type="ChEBI" id="CHEBI:15378"/>
        <dbReference type="ChEBI" id="CHEBI:16526"/>
        <dbReference type="ChEBI" id="CHEBI:16810"/>
        <dbReference type="ChEBI" id="CHEBI:83099"/>
        <dbReference type="ChEBI" id="CHEBI:83120"/>
        <dbReference type="EC" id="1.2.4.2"/>
    </reaction>
</comment>
<dbReference type="Gene3D" id="1.10.287.1150">
    <property type="entry name" value="TPP helical domain"/>
    <property type="match status" value="1"/>
</dbReference>
<keyword evidence="4 6" id="KW-0324">Glycolysis</keyword>
<dbReference type="Proteomes" id="UP000430692">
    <property type="component" value="Unassembled WGS sequence"/>
</dbReference>
<dbReference type="InterPro" id="IPR042179">
    <property type="entry name" value="KGD_C_sf"/>
</dbReference>
<dbReference type="EC" id="1.2.4.2" evidence="6"/>
<evidence type="ECO:0000256" key="1">
    <source>
        <dbReference type="ARBA" id="ARBA00001964"/>
    </source>
</evidence>
<dbReference type="GO" id="GO:0030976">
    <property type="term" value="F:thiamine pyrophosphate binding"/>
    <property type="evidence" value="ECO:0007669"/>
    <property type="project" value="UniProtKB-UniRule"/>
</dbReference>
<comment type="caution">
    <text evidence="8">The sequence shown here is derived from an EMBL/GenBank/DDBJ whole genome shotgun (WGS) entry which is preliminary data.</text>
</comment>
<dbReference type="FunFam" id="3.40.50.11610:FF:000002">
    <property type="entry name" value="2-oxoglutarate dehydrogenase E1 component"/>
    <property type="match status" value="1"/>
</dbReference>
<sequence length="935" mass="105916">MPNQKGKEEKPWNDLHGPNLAYILEQYEIYSKNPESVDSTLKSLFEEWGSPITSENKQPKIESGIDVRKVISAEKLVQYIRTYGHLSANINPLTKNQHSLPNHGEYGLNEEDLNQIPAELIWTGLSDNIRTALDVIQHLQTIYTESLAYEFSHVHNQEEREWLYSVVESRQFLTDLTTENRSDILKRLIEVDEFEKFLQRTFTGQKRFSIEGVDMLVPMIDELIRASSQVGVRHVMMGMAHRGRLNVLAHILGKPYEKIFSEFHHSTNKEVVPSEGSMGINYGWTGDVKYHLGGNRDIDGSNSVRTRVTLANNPSHLEFVDPVVEGFTRAVQEDRTNPGYPQLDTSKAIALLIHGDAAFPGEGVVAETLNLSQLTGYRTGGTIHIIANNQLGFTTDHSDSRSTTYSSDLAKGFEIPIVHVNADDPEACLAAIRLACEYRTRFQKDFLIDLIGYRRFGHNEMDDPTVTQPLMYEIIQKHPTIRTQYAEKLSEKWVDATEIKTWEANIKETLQSAHEKMKEETDNQTEYHSETGLNLPTEINTGVTIESLKAINHALLERPKSFNAYPKLERTLSRRISLLDEEEKVDWALAETLAFATILSEGTAIRFTGQDTERGTFAHRHLVLHDSKTGKTFSPLHSIPQAKAAFGIHNSPLSETSVLGFEYGYNFFAPNTLTLWEAQYGDFANAGQVIIDQFLSAGRAKWRQNSSLVMLLPHGYEGQGPEHSSARLERYLQLAAENNVVIANLSSAAQYFHLLRRQAAMTGKEEARPLILMAPKSLIRSKRTVSPSVELETGSFQAIKEETGLGKKSDQVKRLILCSGKIAIDLSTELEAMSPKQKKWLHILRVEQLYPFPKKEIQSIMNRYKHLEEVVWVQEEPKNMGAWTFMESRIRETVSDQVSIRYIGRPDRSSPATGKSNVHDVEQQRILTDALHHKS</sequence>
<dbReference type="Gene3D" id="3.40.50.11610">
    <property type="entry name" value="Multifunctional 2-oxoglutarate metabolism enzyme, C-terminal domain"/>
    <property type="match status" value="1"/>
</dbReference>
<evidence type="ECO:0000313" key="8">
    <source>
        <dbReference type="EMBL" id="MXQ55193.1"/>
    </source>
</evidence>
<evidence type="ECO:0000256" key="5">
    <source>
        <dbReference type="ARBA" id="ARBA00051911"/>
    </source>
</evidence>
<comment type="subunit">
    <text evidence="6">Homodimer. Part of the 2-oxoglutarate dehydrogenase (OGDH) complex composed of E1 (2-oxoglutarate dehydrogenase), E2 (dihydrolipoamide succinyltransferase) and E3 (dihydrolipoamide dehydrogenase); the complex contains multiple copies of the three enzymatic components (E1, E2 and E3).</text>
</comment>
<dbReference type="GO" id="GO:0004591">
    <property type="term" value="F:oxoglutarate dehydrogenase (succinyl-transferring) activity"/>
    <property type="evidence" value="ECO:0007669"/>
    <property type="project" value="UniProtKB-UniRule"/>
</dbReference>
<dbReference type="HAMAP" id="MF_01169">
    <property type="entry name" value="SucA_OdhA"/>
    <property type="match status" value="1"/>
</dbReference>
<dbReference type="Gene3D" id="3.40.50.12470">
    <property type="match status" value="1"/>
</dbReference>
<dbReference type="Pfam" id="PF16870">
    <property type="entry name" value="OxoGdeHyase_C"/>
    <property type="match status" value="1"/>
</dbReference>
<comment type="similarity">
    <text evidence="6">Belongs to the alpha-ketoglutarate dehydrogenase family.</text>
</comment>
<dbReference type="InterPro" id="IPR023784">
    <property type="entry name" value="2oxoglutarate_DH_E1_bac"/>
</dbReference>
<evidence type="ECO:0000256" key="4">
    <source>
        <dbReference type="ARBA" id="ARBA00023152"/>
    </source>
</evidence>
<dbReference type="Gene3D" id="3.40.50.970">
    <property type="match status" value="1"/>
</dbReference>
<dbReference type="GO" id="GO:0005829">
    <property type="term" value="C:cytosol"/>
    <property type="evidence" value="ECO:0007669"/>
    <property type="project" value="TreeGrafter"/>
</dbReference>